<comment type="caution">
    <text evidence="2">The sequence shown here is derived from an EMBL/GenBank/DDBJ whole genome shotgun (WGS) entry which is preliminary data.</text>
</comment>
<evidence type="ECO:0000313" key="2">
    <source>
        <dbReference type="EMBL" id="RQY93816.1"/>
    </source>
</evidence>
<protein>
    <recommendedName>
        <fullName evidence="4">DUF2946 domain-containing protein</fullName>
    </recommendedName>
</protein>
<dbReference type="Proteomes" id="UP000281098">
    <property type="component" value="Unassembled WGS sequence"/>
</dbReference>
<evidence type="ECO:0000313" key="3">
    <source>
        <dbReference type="Proteomes" id="UP000281098"/>
    </source>
</evidence>
<accession>A0ABX9YRI8</accession>
<evidence type="ECO:0000256" key="1">
    <source>
        <dbReference type="SAM" id="SignalP"/>
    </source>
</evidence>
<dbReference type="RefSeq" id="WP_124759586.1">
    <property type="nucleotide sequence ID" value="NZ_QTPM01000012.1"/>
</dbReference>
<proteinExistence type="predicted"/>
<keyword evidence="3" id="KW-1185">Reference proteome</keyword>
<evidence type="ECO:0008006" key="4">
    <source>
        <dbReference type="Google" id="ProtNLM"/>
    </source>
</evidence>
<gene>
    <name evidence="2" type="ORF">DF017_12345</name>
</gene>
<sequence length="120" mass="12640">MKFWVRIIACFLIAWLPMLGYPAQAVVCPEMSTMSVQPHHVKAGESSGPTGCMTAAKHDAASAQSPACHGNMGSAVCGMPAIPVSHLIAFVPAAPIYRAITPTFGEQFIPELPAPPPRSL</sequence>
<feature type="chain" id="PRO_5046485086" description="DUF2946 domain-containing protein" evidence="1">
    <location>
        <begin position="26"/>
        <end position="120"/>
    </location>
</feature>
<reference evidence="2 3" key="1">
    <citation type="submission" date="2018-08" db="EMBL/GenBank/DDBJ databases">
        <title>Comparative analysis of Burkholderia isolates from Puerto Rico.</title>
        <authorList>
            <person name="Hall C."/>
            <person name="Sahl J."/>
            <person name="Wagner D."/>
        </authorList>
    </citation>
    <scope>NUCLEOTIDE SEQUENCE [LARGE SCALE GENOMIC DNA]</scope>
    <source>
        <strain evidence="2 3">Bp8966</strain>
    </source>
</reference>
<keyword evidence="1" id="KW-0732">Signal</keyword>
<organism evidence="2 3">
    <name type="scientific">Burkholderia stagnalis</name>
    <dbReference type="NCBI Taxonomy" id="1503054"/>
    <lineage>
        <taxon>Bacteria</taxon>
        <taxon>Pseudomonadati</taxon>
        <taxon>Pseudomonadota</taxon>
        <taxon>Betaproteobacteria</taxon>
        <taxon>Burkholderiales</taxon>
        <taxon>Burkholderiaceae</taxon>
        <taxon>Burkholderia</taxon>
        <taxon>Burkholderia cepacia complex</taxon>
    </lineage>
</organism>
<feature type="signal peptide" evidence="1">
    <location>
        <begin position="1"/>
        <end position="25"/>
    </location>
</feature>
<dbReference type="EMBL" id="QTPM01000012">
    <property type="protein sequence ID" value="RQY93816.1"/>
    <property type="molecule type" value="Genomic_DNA"/>
</dbReference>
<name>A0ABX9YRI8_9BURK</name>